<evidence type="ECO:0000256" key="1">
    <source>
        <dbReference type="SAM" id="MobiDB-lite"/>
    </source>
</evidence>
<proteinExistence type="predicted"/>
<accession>A0A915L9U1</accession>
<feature type="region of interest" description="Disordered" evidence="1">
    <location>
        <begin position="1"/>
        <end position="24"/>
    </location>
</feature>
<dbReference type="AlphaFoldDB" id="A0A915L9U1"/>
<dbReference type="Proteomes" id="UP000887565">
    <property type="component" value="Unplaced"/>
</dbReference>
<dbReference type="WBParaSite" id="nRc.2.0.1.t47597-RA">
    <property type="protein sequence ID" value="nRc.2.0.1.t47597-RA"/>
    <property type="gene ID" value="nRc.2.0.1.g47597"/>
</dbReference>
<evidence type="ECO:0000313" key="2">
    <source>
        <dbReference type="Proteomes" id="UP000887565"/>
    </source>
</evidence>
<name>A0A915L9U1_ROMCU</name>
<feature type="compositionally biased region" description="Basic and acidic residues" evidence="1">
    <location>
        <begin position="8"/>
        <end position="24"/>
    </location>
</feature>
<keyword evidence="2" id="KW-1185">Reference proteome</keyword>
<organism evidence="2 3">
    <name type="scientific">Romanomermis culicivorax</name>
    <name type="common">Nematode worm</name>
    <dbReference type="NCBI Taxonomy" id="13658"/>
    <lineage>
        <taxon>Eukaryota</taxon>
        <taxon>Metazoa</taxon>
        <taxon>Ecdysozoa</taxon>
        <taxon>Nematoda</taxon>
        <taxon>Enoplea</taxon>
        <taxon>Dorylaimia</taxon>
        <taxon>Mermithida</taxon>
        <taxon>Mermithoidea</taxon>
        <taxon>Mermithidae</taxon>
        <taxon>Romanomermis</taxon>
    </lineage>
</organism>
<evidence type="ECO:0000313" key="3">
    <source>
        <dbReference type="WBParaSite" id="nRc.2.0.1.t47597-RA"/>
    </source>
</evidence>
<protein>
    <submittedName>
        <fullName evidence="3">Uncharacterized protein</fullName>
    </submittedName>
</protein>
<sequence>MTTMTAMRKADRSHGTKTVDRQRQDTGLRMWKKKTTIRTVSTEFYQPKSNLTGNCLLEEPFNSHKSIYCKMAMMKDFKDSKYFSSVFEYLTKPHQWTVLRSEGRHHSVELLLFTPNVVQTRGCRGSETIVGRSSGCRLMVRTVSGGGCSGPRCTISGAHLTTVGLVTVEEFLGRRRRRIIEIGGSNSRRSCVIRRESGRR</sequence>
<reference evidence="3" key="1">
    <citation type="submission" date="2022-11" db="UniProtKB">
        <authorList>
            <consortium name="WormBaseParasite"/>
        </authorList>
    </citation>
    <scope>IDENTIFICATION</scope>
</reference>